<protein>
    <submittedName>
        <fullName evidence="1">Uncharacterized protein</fullName>
    </submittedName>
</protein>
<gene>
    <name evidence="1" type="ORF">PSTG_18012</name>
</gene>
<reference evidence="2" key="1">
    <citation type="submission" date="2014-03" db="EMBL/GenBank/DDBJ databases">
        <title>The Genome Sequence of Puccinia striiformis f. sp. tritici PST-78.</title>
        <authorList>
            <consortium name="The Broad Institute Genome Sequencing Platform"/>
            <person name="Cuomo C."/>
            <person name="Hulbert S."/>
            <person name="Chen X."/>
            <person name="Walker B."/>
            <person name="Young S.K."/>
            <person name="Zeng Q."/>
            <person name="Gargeya S."/>
            <person name="Fitzgerald M."/>
            <person name="Haas B."/>
            <person name="Abouelleil A."/>
            <person name="Alvarado L."/>
            <person name="Arachchi H.M."/>
            <person name="Berlin A.M."/>
            <person name="Chapman S.B."/>
            <person name="Goldberg J."/>
            <person name="Griggs A."/>
            <person name="Gujja S."/>
            <person name="Hansen M."/>
            <person name="Howarth C."/>
            <person name="Imamovic A."/>
            <person name="Larimer J."/>
            <person name="McCowan C."/>
            <person name="Montmayeur A."/>
            <person name="Murphy C."/>
            <person name="Neiman D."/>
            <person name="Pearson M."/>
            <person name="Priest M."/>
            <person name="Roberts A."/>
            <person name="Saif S."/>
            <person name="Shea T."/>
            <person name="Sisk P."/>
            <person name="Sykes S."/>
            <person name="Wortman J."/>
            <person name="Nusbaum C."/>
            <person name="Birren B."/>
        </authorList>
    </citation>
    <scope>NUCLEOTIDE SEQUENCE [LARGE SCALE GENOMIC DNA]</scope>
    <source>
        <strain evidence="2">race PST-78</strain>
    </source>
</reference>
<accession>A0A0L0UP79</accession>
<evidence type="ECO:0000313" key="1">
    <source>
        <dbReference type="EMBL" id="KNE88579.1"/>
    </source>
</evidence>
<name>A0A0L0UP79_9BASI</name>
<dbReference type="AlphaFoldDB" id="A0A0L0UP79"/>
<sequence length="111" mass="12661">MLANGEQELNTNDRLKLIRSEIQSNIKKAFEISAKRYNLRTSSQKFSVGDLVYRRNFTLSKASEKYCAKLAPVFIKAKVVGTKGNSIYILRDEDTGKEACFHGKDIKLRNE</sequence>
<dbReference type="Proteomes" id="UP000054564">
    <property type="component" value="Unassembled WGS sequence"/>
</dbReference>
<dbReference type="EMBL" id="AJIL01001434">
    <property type="protein sequence ID" value="KNE88579.1"/>
    <property type="molecule type" value="Genomic_DNA"/>
</dbReference>
<proteinExistence type="predicted"/>
<evidence type="ECO:0000313" key="2">
    <source>
        <dbReference type="Proteomes" id="UP000054564"/>
    </source>
</evidence>
<comment type="caution">
    <text evidence="1">The sequence shown here is derived from an EMBL/GenBank/DDBJ whole genome shotgun (WGS) entry which is preliminary data.</text>
</comment>
<organism evidence="1 2">
    <name type="scientific">Puccinia striiformis f. sp. tritici PST-78</name>
    <dbReference type="NCBI Taxonomy" id="1165861"/>
    <lineage>
        <taxon>Eukaryota</taxon>
        <taxon>Fungi</taxon>
        <taxon>Dikarya</taxon>
        <taxon>Basidiomycota</taxon>
        <taxon>Pucciniomycotina</taxon>
        <taxon>Pucciniomycetes</taxon>
        <taxon>Pucciniales</taxon>
        <taxon>Pucciniaceae</taxon>
        <taxon>Puccinia</taxon>
    </lineage>
</organism>
<keyword evidence="2" id="KW-1185">Reference proteome</keyword>